<evidence type="ECO:0000259" key="3">
    <source>
        <dbReference type="PROSITE" id="PS50026"/>
    </source>
</evidence>
<dbReference type="Gene3D" id="2.10.25.10">
    <property type="entry name" value="Laminin"/>
    <property type="match status" value="2"/>
</dbReference>
<dbReference type="InterPro" id="IPR000742">
    <property type="entry name" value="EGF"/>
</dbReference>
<dbReference type="AlphaFoldDB" id="A0A814LU90"/>
<feature type="disulfide bond" evidence="1">
    <location>
        <begin position="367"/>
        <end position="376"/>
    </location>
</feature>
<accession>A0A814LU90</accession>
<dbReference type="PANTHER" id="PTHR24044">
    <property type="entry name" value="NOTCH LIGAND FAMILY MEMBER"/>
    <property type="match status" value="1"/>
</dbReference>
<dbReference type="Proteomes" id="UP000681722">
    <property type="component" value="Unassembled WGS sequence"/>
</dbReference>
<sequence>MTAHISSTHNKCKQCEQGISTCTGCKSVFCKKHFIEHRQQLSIEFDHIIYDHDLLRQQILEPSSAHSSDTRTRALNKIDAWEADTIQRISDAAEQARQKVHLLIDATIDDVKRQFQKVSTEVRTAKEEENYVESTLDHWRQQLAQMKDQLETSTATIVVNGRQVEWSSMISVSSEQVTHKVASTKPASDLLNTRPTTTVTESCSTLFNGGVGLDVSLAELPDWHIIYDHPYSHRTQTAELRQLAQQYSNKRIIVGAICGRESTTLALAAMGPADILTLDTPLDKVFKYQNVYWYLTPTRLFGFSPTSKTKRVVGVDIEKSDGEKRLSWRLDRSGGYRAGSAVACVMNPCRNNGKCSITSDGNLKCTCTPEFTGAYCENEDYCSDNPCKNGGKCFPEGRYYRCVCSGKFTGVTCTIPY</sequence>
<keyword evidence="1" id="KW-0245">EGF-like domain</keyword>
<dbReference type="EMBL" id="CAJOBC010004651">
    <property type="protein sequence ID" value="CAF3835819.1"/>
    <property type="molecule type" value="Genomic_DNA"/>
</dbReference>
<dbReference type="PANTHER" id="PTHR24044:SF420">
    <property type="entry name" value="DELTA AND NOTCH-LIKE EPIDERMAL GROWTH FACTOR-RELATED RECEPTOR ISOFORM X1"/>
    <property type="match status" value="1"/>
</dbReference>
<gene>
    <name evidence="4" type="ORF">GPM918_LOCUS17146</name>
    <name evidence="5" type="ORF">SRO942_LOCUS17145</name>
</gene>
<dbReference type="SUPFAM" id="SSF57196">
    <property type="entry name" value="EGF/Laminin"/>
    <property type="match status" value="2"/>
</dbReference>
<evidence type="ECO:0000313" key="4">
    <source>
        <dbReference type="EMBL" id="CAF1068417.1"/>
    </source>
</evidence>
<reference evidence="4" key="1">
    <citation type="submission" date="2021-02" db="EMBL/GenBank/DDBJ databases">
        <authorList>
            <person name="Nowell W R."/>
        </authorList>
    </citation>
    <scope>NUCLEOTIDE SEQUENCE</scope>
</reference>
<dbReference type="InterPro" id="IPR050906">
    <property type="entry name" value="Notch_signaling"/>
</dbReference>
<dbReference type="OrthoDB" id="10043793at2759"/>
<feature type="coiled-coil region" evidence="2">
    <location>
        <begin position="108"/>
        <end position="156"/>
    </location>
</feature>
<dbReference type="PROSITE" id="PS50026">
    <property type="entry name" value="EGF_3"/>
    <property type="match status" value="2"/>
</dbReference>
<dbReference type="SMART" id="SM00181">
    <property type="entry name" value="EGF"/>
    <property type="match status" value="2"/>
</dbReference>
<keyword evidence="2" id="KW-0175">Coiled coil</keyword>
<comment type="caution">
    <text evidence="4">The sequence shown here is derived from an EMBL/GenBank/DDBJ whole genome shotgun (WGS) entry which is preliminary data.</text>
</comment>
<dbReference type="PROSITE" id="PS00022">
    <property type="entry name" value="EGF_1"/>
    <property type="match status" value="2"/>
</dbReference>
<dbReference type="EMBL" id="CAJNOQ010004651">
    <property type="protein sequence ID" value="CAF1068417.1"/>
    <property type="molecule type" value="Genomic_DNA"/>
</dbReference>
<keyword evidence="1" id="KW-1015">Disulfide bond</keyword>
<organism evidence="4 6">
    <name type="scientific">Didymodactylos carnosus</name>
    <dbReference type="NCBI Taxonomy" id="1234261"/>
    <lineage>
        <taxon>Eukaryota</taxon>
        <taxon>Metazoa</taxon>
        <taxon>Spiralia</taxon>
        <taxon>Gnathifera</taxon>
        <taxon>Rotifera</taxon>
        <taxon>Eurotatoria</taxon>
        <taxon>Bdelloidea</taxon>
        <taxon>Philodinida</taxon>
        <taxon>Philodinidae</taxon>
        <taxon>Didymodactylos</taxon>
    </lineage>
</organism>
<proteinExistence type="predicted"/>
<evidence type="ECO:0000256" key="2">
    <source>
        <dbReference type="SAM" id="Coils"/>
    </source>
</evidence>
<protein>
    <recommendedName>
        <fullName evidence="3">EGF-like domain-containing protein</fullName>
    </recommendedName>
</protein>
<evidence type="ECO:0000313" key="6">
    <source>
        <dbReference type="Proteomes" id="UP000663829"/>
    </source>
</evidence>
<dbReference type="GO" id="GO:0005112">
    <property type="term" value="F:Notch binding"/>
    <property type="evidence" value="ECO:0007669"/>
    <property type="project" value="TreeGrafter"/>
</dbReference>
<name>A0A814LU90_9BILA</name>
<dbReference type="Proteomes" id="UP000663829">
    <property type="component" value="Unassembled WGS sequence"/>
</dbReference>
<keyword evidence="6" id="KW-1185">Reference proteome</keyword>
<feature type="domain" description="EGF-like" evidence="3">
    <location>
        <begin position="378"/>
        <end position="414"/>
    </location>
</feature>
<dbReference type="CDD" id="cd00054">
    <property type="entry name" value="EGF_CA"/>
    <property type="match status" value="2"/>
</dbReference>
<evidence type="ECO:0000256" key="1">
    <source>
        <dbReference type="PROSITE-ProRule" id="PRU00076"/>
    </source>
</evidence>
<evidence type="ECO:0000313" key="5">
    <source>
        <dbReference type="EMBL" id="CAF3835819.1"/>
    </source>
</evidence>
<feature type="domain" description="EGF-like" evidence="3">
    <location>
        <begin position="340"/>
        <end position="377"/>
    </location>
</feature>
<feature type="disulfide bond" evidence="1">
    <location>
        <begin position="404"/>
        <end position="413"/>
    </location>
</feature>
<comment type="caution">
    <text evidence="1">Lacks conserved residue(s) required for the propagation of feature annotation.</text>
</comment>